<dbReference type="GO" id="GO:0005829">
    <property type="term" value="C:cytosol"/>
    <property type="evidence" value="ECO:0007669"/>
    <property type="project" value="UniProtKB-SubCell"/>
</dbReference>
<gene>
    <name evidence="7" type="primary">fliS</name>
    <name evidence="7" type="ORF">M3202_12625</name>
</gene>
<dbReference type="PANTHER" id="PTHR34773">
    <property type="entry name" value="FLAGELLAR SECRETION CHAPERONE FLIS"/>
    <property type="match status" value="1"/>
</dbReference>
<evidence type="ECO:0000256" key="5">
    <source>
        <dbReference type="ARBA" id="ARBA00023186"/>
    </source>
</evidence>
<dbReference type="PIRSF" id="PIRSF039090">
    <property type="entry name" value="Flis"/>
    <property type="match status" value="1"/>
</dbReference>
<evidence type="ECO:0000256" key="1">
    <source>
        <dbReference type="ARBA" id="ARBA00004514"/>
    </source>
</evidence>
<dbReference type="AlphaFoldDB" id="A0A9X2DSU3"/>
<sequence>MTTLITNEALHQKSPQEITALLYEACLINLEDSITNIEEKDFIAANEKLQKASDIIHRLGAGLNYEAGIVADQLEQLYNYIADRLVEANFKKDATMIREIIAILEPLVKSWNEAMKSKRDAQPKAVKQKVNVYETNSLYET</sequence>
<evidence type="ECO:0000313" key="8">
    <source>
        <dbReference type="Proteomes" id="UP001139179"/>
    </source>
</evidence>
<keyword evidence="8" id="KW-1185">Reference proteome</keyword>
<dbReference type="CDD" id="cd16098">
    <property type="entry name" value="FliS"/>
    <property type="match status" value="1"/>
</dbReference>
<dbReference type="Proteomes" id="UP001139179">
    <property type="component" value="Unassembled WGS sequence"/>
</dbReference>
<dbReference type="PANTHER" id="PTHR34773:SF1">
    <property type="entry name" value="FLAGELLAR SECRETION CHAPERONE FLIS"/>
    <property type="match status" value="1"/>
</dbReference>
<dbReference type="Gene3D" id="1.20.120.340">
    <property type="entry name" value="Flagellar protein FliS"/>
    <property type="match status" value="1"/>
</dbReference>
<organism evidence="7 8">
    <name type="scientific">Halalkalibacter oceani</name>
    <dbReference type="NCBI Taxonomy" id="1653776"/>
    <lineage>
        <taxon>Bacteria</taxon>
        <taxon>Bacillati</taxon>
        <taxon>Bacillota</taxon>
        <taxon>Bacilli</taxon>
        <taxon>Bacillales</taxon>
        <taxon>Bacillaceae</taxon>
        <taxon>Halalkalibacter</taxon>
    </lineage>
</organism>
<dbReference type="RefSeq" id="WP_251223692.1">
    <property type="nucleotide sequence ID" value="NZ_JAMBOL010000010.1"/>
</dbReference>
<evidence type="ECO:0000313" key="7">
    <source>
        <dbReference type="EMBL" id="MCM3714925.1"/>
    </source>
</evidence>
<comment type="caution">
    <text evidence="7">The sequence shown here is derived from an EMBL/GenBank/DDBJ whole genome shotgun (WGS) entry which is preliminary data.</text>
</comment>
<reference evidence="7" key="1">
    <citation type="submission" date="2022-05" db="EMBL/GenBank/DDBJ databases">
        <title>Comparative Genomics of Spacecraft Associated Microbes.</title>
        <authorList>
            <person name="Tran M.T."/>
            <person name="Wright A."/>
            <person name="Seuylemezian A."/>
            <person name="Eisen J."/>
            <person name="Coil D."/>
        </authorList>
    </citation>
    <scope>NUCLEOTIDE SEQUENCE</scope>
    <source>
        <strain evidence="7">214.1.1</strain>
    </source>
</reference>
<evidence type="ECO:0000256" key="6">
    <source>
        <dbReference type="PIRNR" id="PIRNR039090"/>
    </source>
</evidence>
<dbReference type="GO" id="GO:0071973">
    <property type="term" value="P:bacterial-type flagellum-dependent cell motility"/>
    <property type="evidence" value="ECO:0007669"/>
    <property type="project" value="TreeGrafter"/>
</dbReference>
<keyword evidence="5" id="KW-0143">Chaperone</keyword>
<keyword evidence="7" id="KW-0282">Flagellum</keyword>
<keyword evidence="3 6" id="KW-0963">Cytoplasm</keyword>
<evidence type="ECO:0000256" key="4">
    <source>
        <dbReference type="ARBA" id="ARBA00022795"/>
    </source>
</evidence>
<accession>A0A9X2DSU3</accession>
<dbReference type="SUPFAM" id="SSF101116">
    <property type="entry name" value="Flagellar export chaperone FliS"/>
    <property type="match status" value="1"/>
</dbReference>
<comment type="subcellular location">
    <subcellularLocation>
        <location evidence="1 6">Cytoplasm</location>
        <location evidence="1 6">Cytosol</location>
    </subcellularLocation>
</comment>
<name>A0A9X2DSU3_9BACI</name>
<dbReference type="GO" id="GO:0044780">
    <property type="term" value="P:bacterial-type flagellum assembly"/>
    <property type="evidence" value="ECO:0007669"/>
    <property type="project" value="InterPro"/>
</dbReference>
<evidence type="ECO:0000256" key="3">
    <source>
        <dbReference type="ARBA" id="ARBA00022490"/>
    </source>
</evidence>
<keyword evidence="7" id="KW-0969">Cilium</keyword>
<keyword evidence="7" id="KW-0966">Cell projection</keyword>
<dbReference type="NCBIfam" id="TIGR00208">
    <property type="entry name" value="fliS"/>
    <property type="match status" value="1"/>
</dbReference>
<dbReference type="EMBL" id="JAMBOL010000010">
    <property type="protein sequence ID" value="MCM3714925.1"/>
    <property type="molecule type" value="Genomic_DNA"/>
</dbReference>
<keyword evidence="4 6" id="KW-1005">Bacterial flagellum biogenesis</keyword>
<evidence type="ECO:0000256" key="2">
    <source>
        <dbReference type="ARBA" id="ARBA00008787"/>
    </source>
</evidence>
<dbReference type="InterPro" id="IPR003713">
    <property type="entry name" value="FliS"/>
</dbReference>
<proteinExistence type="inferred from homology"/>
<protein>
    <recommendedName>
        <fullName evidence="6">Flagellar secretion chaperone FliS</fullName>
    </recommendedName>
</protein>
<comment type="similarity">
    <text evidence="2 6">Belongs to the FliS family.</text>
</comment>
<dbReference type="InterPro" id="IPR036584">
    <property type="entry name" value="FliS_sf"/>
</dbReference>
<dbReference type="Pfam" id="PF02561">
    <property type="entry name" value="FliS"/>
    <property type="match status" value="1"/>
</dbReference>